<feature type="compositionally biased region" description="Low complexity" evidence="1">
    <location>
        <begin position="188"/>
        <end position="199"/>
    </location>
</feature>
<dbReference type="OMA" id="PKARQGW"/>
<feature type="region of interest" description="Disordered" evidence="1">
    <location>
        <begin position="178"/>
        <end position="199"/>
    </location>
</feature>
<name>C1E2N2_MICCC</name>
<dbReference type="AlphaFoldDB" id="C1E2N2"/>
<reference evidence="2 3" key="1">
    <citation type="journal article" date="2009" name="Science">
        <title>Green evolution and dynamic adaptations revealed by genomes of the marine picoeukaryotes Micromonas.</title>
        <authorList>
            <person name="Worden A.Z."/>
            <person name="Lee J.H."/>
            <person name="Mock T."/>
            <person name="Rouze P."/>
            <person name="Simmons M.P."/>
            <person name="Aerts A.L."/>
            <person name="Allen A.E."/>
            <person name="Cuvelier M.L."/>
            <person name="Derelle E."/>
            <person name="Everett M.V."/>
            <person name="Foulon E."/>
            <person name="Grimwood J."/>
            <person name="Gundlach H."/>
            <person name="Henrissat B."/>
            <person name="Napoli C."/>
            <person name="McDonald S.M."/>
            <person name="Parker M.S."/>
            <person name="Rombauts S."/>
            <person name="Salamov A."/>
            <person name="Von Dassow P."/>
            <person name="Badger J.H."/>
            <person name="Coutinho P.M."/>
            <person name="Demir E."/>
            <person name="Dubchak I."/>
            <person name="Gentemann C."/>
            <person name="Eikrem W."/>
            <person name="Gready J.E."/>
            <person name="John U."/>
            <person name="Lanier W."/>
            <person name="Lindquist E.A."/>
            <person name="Lucas S."/>
            <person name="Mayer K.F."/>
            <person name="Moreau H."/>
            <person name="Not F."/>
            <person name="Otillar R."/>
            <person name="Panaud O."/>
            <person name="Pangilinan J."/>
            <person name="Paulsen I."/>
            <person name="Piegu B."/>
            <person name="Poliakov A."/>
            <person name="Robbens S."/>
            <person name="Schmutz J."/>
            <person name="Toulza E."/>
            <person name="Wyss T."/>
            <person name="Zelensky A."/>
            <person name="Zhou K."/>
            <person name="Armbrust E.V."/>
            <person name="Bhattacharya D."/>
            <person name="Goodenough U.W."/>
            <person name="Van de Peer Y."/>
            <person name="Grigoriev I.V."/>
        </authorList>
    </citation>
    <scope>NUCLEOTIDE SEQUENCE [LARGE SCALE GENOMIC DNA]</scope>
    <source>
        <strain evidence="3">RCC299 / NOUM17</strain>
    </source>
</reference>
<feature type="region of interest" description="Disordered" evidence="1">
    <location>
        <begin position="74"/>
        <end position="118"/>
    </location>
</feature>
<feature type="compositionally biased region" description="Basic and acidic residues" evidence="1">
    <location>
        <begin position="327"/>
        <end position="337"/>
    </location>
</feature>
<accession>C1E2N2</accession>
<feature type="compositionally biased region" description="Basic and acidic residues" evidence="1">
    <location>
        <begin position="80"/>
        <end position="109"/>
    </location>
</feature>
<dbReference type="OrthoDB" id="10677775at2759"/>
<organism evidence="2 3">
    <name type="scientific">Micromonas commoda (strain RCC299 / NOUM17 / CCMP2709)</name>
    <name type="common">Picoplanktonic green alga</name>
    <dbReference type="NCBI Taxonomy" id="296587"/>
    <lineage>
        <taxon>Eukaryota</taxon>
        <taxon>Viridiplantae</taxon>
        <taxon>Chlorophyta</taxon>
        <taxon>Mamiellophyceae</taxon>
        <taxon>Mamiellales</taxon>
        <taxon>Mamiellaceae</taxon>
        <taxon>Micromonas</taxon>
    </lineage>
</organism>
<feature type="region of interest" description="Disordered" evidence="1">
    <location>
        <begin position="25"/>
        <end position="52"/>
    </location>
</feature>
<dbReference type="RefSeq" id="XP_002500685.1">
    <property type="nucleotide sequence ID" value="XM_002500639.1"/>
</dbReference>
<feature type="region of interest" description="Disordered" evidence="1">
    <location>
        <begin position="324"/>
        <end position="370"/>
    </location>
</feature>
<gene>
    <name evidence="2" type="ORF">MICPUN_99690</name>
</gene>
<feature type="region of interest" description="Disordered" evidence="1">
    <location>
        <begin position="264"/>
        <end position="289"/>
    </location>
</feature>
<evidence type="ECO:0000256" key="1">
    <source>
        <dbReference type="SAM" id="MobiDB-lite"/>
    </source>
</evidence>
<dbReference type="Proteomes" id="UP000002009">
    <property type="component" value="Chromosome 3"/>
</dbReference>
<feature type="region of interest" description="Disordered" evidence="1">
    <location>
        <begin position="512"/>
        <end position="533"/>
    </location>
</feature>
<dbReference type="GeneID" id="8242306"/>
<evidence type="ECO:0000313" key="2">
    <source>
        <dbReference type="EMBL" id="ACO61943.1"/>
    </source>
</evidence>
<protein>
    <submittedName>
        <fullName evidence="2">Uncharacterized protein</fullName>
    </submittedName>
</protein>
<dbReference type="EMBL" id="CP001324">
    <property type="protein sequence ID" value="ACO61943.1"/>
    <property type="molecule type" value="Genomic_DNA"/>
</dbReference>
<sequence length="554" mass="58842">MAPSAAPGAPARALAARIARGSLRARPVPSRVASVGVHARAGGGTRPTAHGDAQLEADASATRPTAVARLTASLGASTSTRRDVHVDRRADTRAARRERRDAKHARELGPHLGSANSPASVDAAMSRELAAMAGGVDALARRARDLALADERNLEVALRLASAAADVAAEELRDASLEAETDLDWPESSSSSADAVDAGSGSFHGSFDDASRTAAAARGILSRRERAQLCAESVVDLSSKLSRRLIHDEWSASVAAFAAKDWRRDRKKPRVRPKDRRCNQPKARQGWNKRAMRETGVRVCVGCERMLPTTELIRVARMADADDDVDAEGHTIDTVEKDGEEGDVDVDTEKKKKKKDGSSKRKWSVAIDPGSVAGSEPLLRMLVDGGDAAAAAKHPAAATAAQTFLRRLAPAAVAHPSADRNERPTAAASPPSRRRPTNALQGRAVYVCRRGACGRVAFHPKTRRAHRSLRAAGSFDPSFAAAAIELCVAAEVEDGVDSSHWVLDRAVGGVPGRAASHPRYVDERTGETAEGSDQTFLVWAAERSDFGVEAETDE</sequence>
<feature type="region of interest" description="Disordered" evidence="1">
    <location>
        <begin position="413"/>
        <end position="439"/>
    </location>
</feature>
<keyword evidence="3" id="KW-1185">Reference proteome</keyword>
<proteinExistence type="predicted"/>
<dbReference type="KEGG" id="mis:MICPUN_99690"/>
<dbReference type="InParanoid" id="C1E2N2"/>
<evidence type="ECO:0000313" key="3">
    <source>
        <dbReference type="Proteomes" id="UP000002009"/>
    </source>
</evidence>
<feature type="compositionally biased region" description="Basic residues" evidence="1">
    <location>
        <begin position="265"/>
        <end position="275"/>
    </location>
</feature>
<feature type="compositionally biased region" description="Basic residues" evidence="1">
    <location>
        <begin position="351"/>
        <end position="363"/>
    </location>
</feature>